<dbReference type="GO" id="GO:0004364">
    <property type="term" value="F:glutathione transferase activity"/>
    <property type="evidence" value="ECO:0007669"/>
    <property type="project" value="TreeGrafter"/>
</dbReference>
<dbReference type="GeneID" id="27694453"/>
<sequence>MAATKKPILYYFNLGSKGRGEVVRLFLRELGIDYEDKLYIYEPTWHQQEVSKELQDKGLTITRKLPSLDIDGHVLSQHIPILRYLSRSVGAYDGTTNYEKWLVDAVSDTYIDWRFLWVANLTDNKPEYKTATVPRFYAIWDKFYSKNSGPYLLGNIVTYADFAIFQALDNDEVVGWAPDSIPESLKALKAAMSERPNIKEYIAARSG</sequence>
<dbReference type="AlphaFoldDB" id="A0A0D2F767"/>
<evidence type="ECO:0000313" key="3">
    <source>
        <dbReference type="EMBL" id="KIW97941.1"/>
    </source>
</evidence>
<dbReference type="InterPro" id="IPR040079">
    <property type="entry name" value="Glutathione_S-Trfase"/>
</dbReference>
<dbReference type="InterPro" id="IPR004046">
    <property type="entry name" value="GST_C"/>
</dbReference>
<dbReference type="Proteomes" id="UP000053789">
    <property type="component" value="Unassembled WGS sequence"/>
</dbReference>
<reference evidence="3" key="1">
    <citation type="submission" date="2015-01" db="EMBL/GenBank/DDBJ databases">
        <title>The Genome Sequence of Cladophialophora bantiana CBS 173.52.</title>
        <authorList>
            <consortium name="The Broad Institute Genomics Platform"/>
            <person name="Cuomo C."/>
            <person name="de Hoog S."/>
            <person name="Gorbushina A."/>
            <person name="Stielow B."/>
            <person name="Teixiera M."/>
            <person name="Abouelleil A."/>
            <person name="Chapman S.B."/>
            <person name="Priest M."/>
            <person name="Young S.K."/>
            <person name="Wortman J."/>
            <person name="Nusbaum C."/>
            <person name="Birren B."/>
        </authorList>
    </citation>
    <scope>NUCLEOTIDE SEQUENCE [LARGE SCALE GENOMIC DNA]</scope>
    <source>
        <strain evidence="3">CBS 173.52</strain>
    </source>
</reference>
<dbReference type="InterPro" id="IPR036249">
    <property type="entry name" value="Thioredoxin-like_sf"/>
</dbReference>
<dbReference type="VEuPathDB" id="FungiDB:Z519_01525"/>
<dbReference type="PANTHER" id="PTHR11571:SF150">
    <property type="entry name" value="GLUTATHIONE S-TRANSFERASE"/>
    <property type="match status" value="1"/>
</dbReference>
<proteinExistence type="predicted"/>
<protein>
    <recommendedName>
        <fullName evidence="5">Glutathione S-transferase</fullName>
    </recommendedName>
</protein>
<evidence type="ECO:0000259" key="1">
    <source>
        <dbReference type="PROSITE" id="PS50404"/>
    </source>
</evidence>
<dbReference type="PANTHER" id="PTHR11571">
    <property type="entry name" value="GLUTATHIONE S-TRANSFERASE"/>
    <property type="match status" value="1"/>
</dbReference>
<dbReference type="SUPFAM" id="SSF52833">
    <property type="entry name" value="Thioredoxin-like"/>
    <property type="match status" value="1"/>
</dbReference>
<dbReference type="CDD" id="cd03039">
    <property type="entry name" value="GST_N_Sigma_like"/>
    <property type="match status" value="1"/>
</dbReference>
<dbReference type="InterPro" id="IPR004045">
    <property type="entry name" value="Glutathione_S-Trfase_N"/>
</dbReference>
<name>A0A0D2F767_CLAB1</name>
<dbReference type="SUPFAM" id="SSF47616">
    <property type="entry name" value="GST C-terminal domain-like"/>
    <property type="match status" value="1"/>
</dbReference>
<keyword evidence="4" id="KW-1185">Reference proteome</keyword>
<feature type="domain" description="GST C-terminal" evidence="2">
    <location>
        <begin position="96"/>
        <end position="207"/>
    </location>
</feature>
<dbReference type="GO" id="GO:0006749">
    <property type="term" value="P:glutathione metabolic process"/>
    <property type="evidence" value="ECO:0007669"/>
    <property type="project" value="TreeGrafter"/>
</dbReference>
<evidence type="ECO:0008006" key="5">
    <source>
        <dbReference type="Google" id="ProtNLM"/>
    </source>
</evidence>
<dbReference type="Gene3D" id="3.40.30.10">
    <property type="entry name" value="Glutaredoxin"/>
    <property type="match status" value="1"/>
</dbReference>
<dbReference type="Pfam" id="PF02798">
    <property type="entry name" value="GST_N"/>
    <property type="match status" value="1"/>
</dbReference>
<dbReference type="RefSeq" id="XP_016624610.1">
    <property type="nucleotide sequence ID" value="XM_016759282.1"/>
</dbReference>
<dbReference type="OrthoDB" id="414243at2759"/>
<evidence type="ECO:0000313" key="4">
    <source>
        <dbReference type="Proteomes" id="UP000053789"/>
    </source>
</evidence>
<dbReference type="Gene3D" id="1.20.1050.10">
    <property type="match status" value="1"/>
</dbReference>
<dbReference type="PROSITE" id="PS50404">
    <property type="entry name" value="GST_NTER"/>
    <property type="match status" value="1"/>
</dbReference>
<dbReference type="HOGENOM" id="CLU_039475_3_0_1"/>
<feature type="domain" description="GST N-terminal" evidence="1">
    <location>
        <begin position="7"/>
        <end position="93"/>
    </location>
</feature>
<accession>A0A0D2F767</accession>
<dbReference type="Pfam" id="PF14497">
    <property type="entry name" value="GST_C_3"/>
    <property type="match status" value="1"/>
</dbReference>
<gene>
    <name evidence="3" type="ORF">Z519_01525</name>
</gene>
<dbReference type="PROSITE" id="PS50405">
    <property type="entry name" value="GST_CTER"/>
    <property type="match status" value="1"/>
</dbReference>
<dbReference type="InterPro" id="IPR050213">
    <property type="entry name" value="GST_superfamily"/>
</dbReference>
<dbReference type="SFLD" id="SFLDS00019">
    <property type="entry name" value="Glutathione_Transferase_(cytos"/>
    <property type="match status" value="1"/>
</dbReference>
<dbReference type="InterPro" id="IPR036282">
    <property type="entry name" value="Glutathione-S-Trfase_C_sf"/>
</dbReference>
<dbReference type="InterPro" id="IPR010987">
    <property type="entry name" value="Glutathione-S-Trfase_C-like"/>
</dbReference>
<dbReference type="EMBL" id="KN846981">
    <property type="protein sequence ID" value="KIW97941.1"/>
    <property type="molecule type" value="Genomic_DNA"/>
</dbReference>
<organism evidence="3 4">
    <name type="scientific">Cladophialophora bantiana (strain ATCC 10958 / CBS 173.52 / CDC B-1940 / NIH 8579)</name>
    <name type="common">Xylohypha bantiana</name>
    <dbReference type="NCBI Taxonomy" id="1442370"/>
    <lineage>
        <taxon>Eukaryota</taxon>
        <taxon>Fungi</taxon>
        <taxon>Dikarya</taxon>
        <taxon>Ascomycota</taxon>
        <taxon>Pezizomycotina</taxon>
        <taxon>Eurotiomycetes</taxon>
        <taxon>Chaetothyriomycetidae</taxon>
        <taxon>Chaetothyriales</taxon>
        <taxon>Herpotrichiellaceae</taxon>
        <taxon>Cladophialophora</taxon>
    </lineage>
</organism>
<evidence type="ECO:0000259" key="2">
    <source>
        <dbReference type="PROSITE" id="PS50405"/>
    </source>
</evidence>